<comment type="similarity">
    <text evidence="2">Belongs to the EamA transporter family.</text>
</comment>
<evidence type="ECO:0000256" key="2">
    <source>
        <dbReference type="ARBA" id="ARBA00007362"/>
    </source>
</evidence>
<evidence type="ECO:0000313" key="8">
    <source>
        <dbReference type="EMBL" id="MFC4689917.1"/>
    </source>
</evidence>
<feature type="transmembrane region" description="Helical" evidence="6">
    <location>
        <begin position="93"/>
        <end position="117"/>
    </location>
</feature>
<evidence type="ECO:0000256" key="5">
    <source>
        <dbReference type="ARBA" id="ARBA00023136"/>
    </source>
</evidence>
<feature type="transmembrane region" description="Helical" evidence="6">
    <location>
        <begin position="66"/>
        <end position="87"/>
    </location>
</feature>
<dbReference type="PANTHER" id="PTHR32322:SF2">
    <property type="entry name" value="EAMA DOMAIN-CONTAINING PROTEIN"/>
    <property type="match status" value="1"/>
</dbReference>
<feature type="transmembrane region" description="Helical" evidence="6">
    <location>
        <begin position="152"/>
        <end position="170"/>
    </location>
</feature>
<feature type="transmembrane region" description="Helical" evidence="6">
    <location>
        <begin position="245"/>
        <end position="264"/>
    </location>
</feature>
<dbReference type="SUPFAM" id="SSF103481">
    <property type="entry name" value="Multidrug resistance efflux transporter EmrE"/>
    <property type="match status" value="2"/>
</dbReference>
<evidence type="ECO:0000313" key="9">
    <source>
        <dbReference type="Proteomes" id="UP001595878"/>
    </source>
</evidence>
<keyword evidence="4 6" id="KW-1133">Transmembrane helix</keyword>
<feature type="transmembrane region" description="Helical" evidence="6">
    <location>
        <begin position="270"/>
        <end position="287"/>
    </location>
</feature>
<keyword evidence="9" id="KW-1185">Reference proteome</keyword>
<keyword evidence="5 6" id="KW-0472">Membrane</keyword>
<feature type="transmembrane region" description="Helical" evidence="6">
    <location>
        <begin position="9"/>
        <end position="26"/>
    </location>
</feature>
<dbReference type="PANTHER" id="PTHR32322">
    <property type="entry name" value="INNER MEMBRANE TRANSPORTER"/>
    <property type="match status" value="1"/>
</dbReference>
<protein>
    <submittedName>
        <fullName evidence="8">DMT family transporter</fullName>
    </submittedName>
</protein>
<dbReference type="InterPro" id="IPR000620">
    <property type="entry name" value="EamA_dom"/>
</dbReference>
<feature type="transmembrane region" description="Helical" evidence="6">
    <location>
        <begin position="216"/>
        <end position="238"/>
    </location>
</feature>
<feature type="transmembrane region" description="Helical" evidence="6">
    <location>
        <begin position="124"/>
        <end position="140"/>
    </location>
</feature>
<dbReference type="InterPro" id="IPR037185">
    <property type="entry name" value="EmrE-like"/>
</dbReference>
<feature type="transmembrane region" description="Helical" evidence="6">
    <location>
        <begin position="182"/>
        <end position="204"/>
    </location>
</feature>
<evidence type="ECO:0000256" key="1">
    <source>
        <dbReference type="ARBA" id="ARBA00004141"/>
    </source>
</evidence>
<evidence type="ECO:0000256" key="3">
    <source>
        <dbReference type="ARBA" id="ARBA00022692"/>
    </source>
</evidence>
<dbReference type="EMBL" id="JBHSHB010000008">
    <property type="protein sequence ID" value="MFC4689917.1"/>
    <property type="molecule type" value="Genomic_DNA"/>
</dbReference>
<feature type="domain" description="EamA" evidence="7">
    <location>
        <begin position="151"/>
        <end position="287"/>
    </location>
</feature>
<evidence type="ECO:0000256" key="6">
    <source>
        <dbReference type="SAM" id="Phobius"/>
    </source>
</evidence>
<accession>A0ABV9L948</accession>
<feature type="transmembrane region" description="Helical" evidence="6">
    <location>
        <begin position="38"/>
        <end position="59"/>
    </location>
</feature>
<dbReference type="InterPro" id="IPR050638">
    <property type="entry name" value="AA-Vitamin_Transporters"/>
</dbReference>
<evidence type="ECO:0000256" key="4">
    <source>
        <dbReference type="ARBA" id="ARBA00022989"/>
    </source>
</evidence>
<dbReference type="RefSeq" id="WP_380032724.1">
    <property type="nucleotide sequence ID" value="NZ_JBHSHB010000008.1"/>
</dbReference>
<feature type="domain" description="EamA" evidence="7">
    <location>
        <begin position="10"/>
        <end position="137"/>
    </location>
</feature>
<evidence type="ECO:0000259" key="7">
    <source>
        <dbReference type="Pfam" id="PF00892"/>
    </source>
</evidence>
<comment type="caution">
    <text evidence="8">The sequence shown here is derived from an EMBL/GenBank/DDBJ whole genome shotgun (WGS) entry which is preliminary data.</text>
</comment>
<organism evidence="8 9">
    <name type="scientific">Dokdonia genika</name>
    <dbReference type="NCBI Taxonomy" id="308113"/>
    <lineage>
        <taxon>Bacteria</taxon>
        <taxon>Pseudomonadati</taxon>
        <taxon>Bacteroidota</taxon>
        <taxon>Flavobacteriia</taxon>
        <taxon>Flavobacteriales</taxon>
        <taxon>Flavobacteriaceae</taxon>
        <taxon>Dokdonia</taxon>
    </lineage>
</organism>
<keyword evidence="3 6" id="KW-0812">Transmembrane</keyword>
<name>A0ABV9L948_9FLAO</name>
<dbReference type="Proteomes" id="UP001595878">
    <property type="component" value="Unassembled WGS sequence"/>
</dbReference>
<comment type="subcellular location">
    <subcellularLocation>
        <location evidence="1">Membrane</location>
        <topology evidence="1">Multi-pass membrane protein</topology>
    </subcellularLocation>
</comment>
<reference evidence="9" key="1">
    <citation type="journal article" date="2019" name="Int. J. Syst. Evol. Microbiol.">
        <title>The Global Catalogue of Microorganisms (GCM) 10K type strain sequencing project: providing services to taxonomists for standard genome sequencing and annotation.</title>
        <authorList>
            <consortium name="The Broad Institute Genomics Platform"/>
            <consortium name="The Broad Institute Genome Sequencing Center for Infectious Disease"/>
            <person name="Wu L."/>
            <person name="Ma J."/>
        </authorList>
    </citation>
    <scope>NUCLEOTIDE SEQUENCE [LARGE SCALE GENOMIC DNA]</scope>
    <source>
        <strain evidence="9">CGMCC 4.7427</strain>
    </source>
</reference>
<proteinExistence type="inferred from homology"/>
<sequence length="319" mass="35116">MKQLLRNKWFLLFILAITWGSSFILIKKSLVAFSPYEIGAIRVVGSGLMLAVVGIPALLKMSKKTLLWVTIAGFFGNFLPMFLFPIAQTQVSSSLAGILDALVPMFVLGFGFLLFGIKSRLSQVIGAIIGFLGAASLIYFSEGNTETSQFWYAMLIVLAGAAYGVNAVVIKEKIPNVNALQLTAAVYTIWAIPSMVILYATGFVQNFETTPATMEAIKYLAFLTTIGTSIAMLLYYYLIQKTTAVFASTVSYLLPLVAIVWGIFDGEEFTVWFAVGGALILLGIYLSREQTQRPSLNKDYFNFGASCEVTLSRKRKHFQ</sequence>
<gene>
    <name evidence="8" type="ORF">ACFO5T_05705</name>
</gene>
<dbReference type="Pfam" id="PF00892">
    <property type="entry name" value="EamA"/>
    <property type="match status" value="2"/>
</dbReference>